<dbReference type="SUPFAM" id="SSF50475">
    <property type="entry name" value="FMN-binding split barrel"/>
    <property type="match status" value="1"/>
</dbReference>
<dbReference type="GO" id="GO:0005737">
    <property type="term" value="C:cytoplasm"/>
    <property type="evidence" value="ECO:0007669"/>
    <property type="project" value="UniProtKB-ARBA"/>
</dbReference>
<dbReference type="PANTHER" id="PTHR13343:SF17">
    <property type="entry name" value="CELLULAR REPRESSOR OF E1A-STIMULATED GENES, ISOFORM A"/>
    <property type="match status" value="1"/>
</dbReference>
<evidence type="ECO:0000259" key="1">
    <source>
        <dbReference type="Pfam" id="PF13883"/>
    </source>
</evidence>
<proteinExistence type="predicted"/>
<accession>A0A3B0YXZ9</accession>
<dbReference type="Gene3D" id="2.30.110.10">
    <property type="entry name" value="Electron Transport, Fmn-binding Protein, Chain A"/>
    <property type="match status" value="1"/>
</dbReference>
<dbReference type="EMBL" id="UOFO01000038">
    <property type="protein sequence ID" value="VAW84281.1"/>
    <property type="molecule type" value="Genomic_DNA"/>
</dbReference>
<dbReference type="InterPro" id="IPR014419">
    <property type="entry name" value="HutZ"/>
</dbReference>
<reference evidence="2" key="1">
    <citation type="submission" date="2018-06" db="EMBL/GenBank/DDBJ databases">
        <authorList>
            <person name="Zhirakovskaya E."/>
        </authorList>
    </citation>
    <scope>NUCLEOTIDE SEQUENCE</scope>
</reference>
<gene>
    <name evidence="2" type="ORF">MNBD_GAMMA16-1108</name>
</gene>
<sequence length="158" mass="17484">MKQEQKLALATLIRQQRWAGLATVDSTGQPLAAMVAYAYATDFSAFYIHISKLSQHTQHMLEQTKISLIIAEPDTGEGDPQTLARMSISGEVEVIERDSSAYESIKQTYLDRLPTAKQLFGFGDFILFQLNPKSLRFVGGFAQAHSATAKTLLECAKL</sequence>
<feature type="domain" description="CREG-like beta-barrel" evidence="1">
    <location>
        <begin position="11"/>
        <end position="150"/>
    </location>
</feature>
<organism evidence="2">
    <name type="scientific">hydrothermal vent metagenome</name>
    <dbReference type="NCBI Taxonomy" id="652676"/>
    <lineage>
        <taxon>unclassified sequences</taxon>
        <taxon>metagenomes</taxon>
        <taxon>ecological metagenomes</taxon>
    </lineage>
</organism>
<evidence type="ECO:0000313" key="2">
    <source>
        <dbReference type="EMBL" id="VAW84281.1"/>
    </source>
</evidence>
<name>A0A3B0YXZ9_9ZZZZ</name>
<dbReference type="Pfam" id="PF13883">
    <property type="entry name" value="CREG_beta-barrel"/>
    <property type="match status" value="1"/>
</dbReference>
<dbReference type="InterPro" id="IPR012349">
    <property type="entry name" value="Split_barrel_FMN-bd"/>
</dbReference>
<dbReference type="PANTHER" id="PTHR13343">
    <property type="entry name" value="CREG1 PROTEIN"/>
    <property type="match status" value="1"/>
</dbReference>
<dbReference type="InterPro" id="IPR055343">
    <property type="entry name" value="CREG_beta-barrel"/>
</dbReference>
<dbReference type="PIRSF" id="PIRSF004633">
    <property type="entry name" value="UCP_PLP_oxd"/>
    <property type="match status" value="1"/>
</dbReference>
<protein>
    <recommendedName>
        <fullName evidence="1">CREG-like beta-barrel domain-containing protein</fullName>
    </recommendedName>
</protein>
<dbReference type="AlphaFoldDB" id="A0A3B0YXZ9"/>